<dbReference type="InterPro" id="IPR021778">
    <property type="entry name" value="Se/S_carrier-like"/>
</dbReference>
<dbReference type="RefSeq" id="WP_151864953.1">
    <property type="nucleotide sequence ID" value="NZ_WBZB01000012.1"/>
</dbReference>
<keyword evidence="3" id="KW-1185">Reference proteome</keyword>
<gene>
    <name evidence="2" type="ORF">F8153_03375</name>
</gene>
<dbReference type="Pfam" id="PF11823">
    <property type="entry name" value="Se_S_carrier"/>
    <property type="match status" value="1"/>
</dbReference>
<dbReference type="EMBL" id="WBZB01000012">
    <property type="protein sequence ID" value="KAB3531773.1"/>
    <property type="molecule type" value="Genomic_DNA"/>
</dbReference>
<sequence length="83" mass="9438">MHVIVFDSTHAAISAEKTLKELNIPIEIIPTPREITASCGLSILFDKSYMNLIKEEITKEKLSINGVYLLEKRGIEKHVDRIM</sequence>
<reference evidence="2 3" key="1">
    <citation type="submission" date="2019-10" db="EMBL/GenBank/DDBJ databases">
        <title>Alkaliphilus serpentinus sp. nov. and Alkaliphilus pronyensis sp. nov., two novel anaerobic alkaliphilic species isolated from the serpentinized-hosted hydrothermal field of the Prony Bay (New Caledonia).</title>
        <authorList>
            <person name="Postec A."/>
        </authorList>
    </citation>
    <scope>NUCLEOTIDE SEQUENCE [LARGE SCALE GENOMIC DNA]</scope>
    <source>
        <strain evidence="2 3">LacT</strain>
    </source>
</reference>
<dbReference type="OrthoDB" id="3192849at2"/>
<dbReference type="Proteomes" id="UP000465601">
    <property type="component" value="Unassembled WGS sequence"/>
</dbReference>
<evidence type="ECO:0000313" key="3">
    <source>
        <dbReference type="Proteomes" id="UP000465601"/>
    </source>
</evidence>
<name>A0A833HQB7_9FIRM</name>
<protein>
    <submittedName>
        <fullName evidence="2">DUF3343 domain-containing protein</fullName>
    </submittedName>
</protein>
<evidence type="ECO:0000259" key="1">
    <source>
        <dbReference type="Pfam" id="PF11823"/>
    </source>
</evidence>
<evidence type="ECO:0000313" key="2">
    <source>
        <dbReference type="EMBL" id="KAB3531773.1"/>
    </source>
</evidence>
<dbReference type="AlphaFoldDB" id="A0A833HQB7"/>
<organism evidence="2 3">
    <name type="scientific">Alkaliphilus serpentinus</name>
    <dbReference type="NCBI Taxonomy" id="1482731"/>
    <lineage>
        <taxon>Bacteria</taxon>
        <taxon>Bacillati</taxon>
        <taxon>Bacillota</taxon>
        <taxon>Clostridia</taxon>
        <taxon>Peptostreptococcales</taxon>
        <taxon>Natronincolaceae</taxon>
        <taxon>Alkaliphilus</taxon>
    </lineage>
</organism>
<proteinExistence type="predicted"/>
<comment type="caution">
    <text evidence="2">The sequence shown here is derived from an EMBL/GenBank/DDBJ whole genome shotgun (WGS) entry which is preliminary data.</text>
</comment>
<feature type="domain" description="Putative Se/S carrier protein-like" evidence="1">
    <location>
        <begin position="2"/>
        <end position="68"/>
    </location>
</feature>
<accession>A0A833HQB7</accession>